<dbReference type="OrthoDB" id="1747031at2759"/>
<comment type="similarity">
    <text evidence="2 11">Belongs to the mitochondrial carrier (TC 2.A.29) family.</text>
</comment>
<keyword evidence="7" id="KW-1133">Transmembrane helix</keyword>
<sequence>AQRRRTMAAQDSITPVQHMICSCTGALVTSLLVTPLDVVKIRLQAQQKQFVKNKCFLYCNGLMEHMCYCLNGNGNGNGHNMHSMASGGQWYKRPGHFNGTFDAFIKIARNEGITSLWSGLPPTLVMAVPATVLYFTAYDQIRGILCARMEVQLASQPIWIPAMSGATARGQLLTRSGSASSLRHTPGSQSPHTMQSCSVRSCMAASFPLSGIFHVSRITSLADMPSIYWTMYELLKRQCKQTEPTFMFSFAAGAMAGTISAVVTLPFDVVKTHKQIELGEMELMKERRSTSTFTIMRDLYQSRGVKGLFSGIVPRISKVAPACAVMISTYEFGKKFFRQKNAARRSAGVL</sequence>
<gene>
    <name evidence="12" type="ORF">IscW_ISCW008286</name>
</gene>
<dbReference type="InterPro" id="IPR018108">
    <property type="entry name" value="MCP_transmembrane"/>
</dbReference>
<dbReference type="PaxDb" id="6945-B7PUP9"/>
<evidence type="ECO:0000256" key="2">
    <source>
        <dbReference type="ARBA" id="ARBA00006375"/>
    </source>
</evidence>
<evidence type="ECO:0000256" key="6">
    <source>
        <dbReference type="ARBA" id="ARBA00022792"/>
    </source>
</evidence>
<dbReference type="HOGENOM" id="CLU_015166_0_0_1"/>
<dbReference type="GO" id="GO:0005739">
    <property type="term" value="C:mitochondrion"/>
    <property type="evidence" value="ECO:0000318"/>
    <property type="project" value="GO_Central"/>
</dbReference>
<dbReference type="EMBL" id="ABJB011131328">
    <property type="status" value="NOT_ANNOTATED_CDS"/>
    <property type="molecule type" value="Genomic_DNA"/>
</dbReference>
<dbReference type="Gene3D" id="1.50.40.10">
    <property type="entry name" value="Mitochondrial carrier domain"/>
    <property type="match status" value="2"/>
</dbReference>
<evidence type="ECO:0007829" key="15">
    <source>
        <dbReference type="PeptideAtlas" id="B7PUP9"/>
    </source>
</evidence>
<organism>
    <name type="scientific">Ixodes scapularis</name>
    <name type="common">Black-legged tick</name>
    <name type="synonym">Deer tick</name>
    <dbReference type="NCBI Taxonomy" id="6945"/>
    <lineage>
        <taxon>Eukaryota</taxon>
        <taxon>Metazoa</taxon>
        <taxon>Ecdysozoa</taxon>
        <taxon>Arthropoda</taxon>
        <taxon>Chelicerata</taxon>
        <taxon>Arachnida</taxon>
        <taxon>Acari</taxon>
        <taxon>Parasitiformes</taxon>
        <taxon>Ixodida</taxon>
        <taxon>Ixodoidea</taxon>
        <taxon>Ixodidae</taxon>
        <taxon>Ixodinae</taxon>
        <taxon>Ixodes</taxon>
    </lineage>
</organism>
<evidence type="ECO:0000313" key="14">
    <source>
        <dbReference type="Proteomes" id="UP000001555"/>
    </source>
</evidence>
<dbReference type="AlphaFoldDB" id="B7PUP9"/>
<dbReference type="GO" id="GO:0005743">
    <property type="term" value="C:mitochondrial inner membrane"/>
    <property type="evidence" value="ECO:0007669"/>
    <property type="project" value="UniProtKB-SubCell"/>
</dbReference>
<reference evidence="12 14" key="1">
    <citation type="submission" date="2008-03" db="EMBL/GenBank/DDBJ databases">
        <title>Annotation of Ixodes scapularis.</title>
        <authorList>
            <consortium name="Ixodes scapularis Genome Project Consortium"/>
            <person name="Caler E."/>
            <person name="Hannick L.I."/>
            <person name="Bidwell S."/>
            <person name="Joardar V."/>
            <person name="Thiagarajan M."/>
            <person name="Amedeo P."/>
            <person name="Galinsky K.J."/>
            <person name="Schobel S."/>
            <person name="Inman J."/>
            <person name="Hostetler J."/>
            <person name="Miller J."/>
            <person name="Hammond M."/>
            <person name="Megy K."/>
            <person name="Lawson D."/>
            <person name="Kodira C."/>
            <person name="Sutton G."/>
            <person name="Meyer J."/>
            <person name="Hill C.A."/>
            <person name="Birren B."/>
            <person name="Nene V."/>
            <person name="Collins F."/>
            <person name="Alarcon-Chaidez F."/>
            <person name="Wikel S."/>
            <person name="Strausberg R."/>
        </authorList>
    </citation>
    <scope>NUCLEOTIDE SEQUENCE [LARGE SCALE GENOMIC DNA]</scope>
    <source>
        <strain evidence="14">Wikel</strain>
        <strain evidence="12">Wikel colony</strain>
    </source>
</reference>
<dbReference type="InterPro" id="IPR023395">
    <property type="entry name" value="MCP_dom_sf"/>
</dbReference>
<dbReference type="EMBL" id="ABJB010638021">
    <property type="status" value="NOT_ANNOTATED_CDS"/>
    <property type="molecule type" value="Genomic_DNA"/>
</dbReference>
<evidence type="ECO:0000256" key="7">
    <source>
        <dbReference type="ARBA" id="ARBA00022989"/>
    </source>
</evidence>
<keyword evidence="8" id="KW-0496">Mitochondrion</keyword>
<keyword evidence="15" id="KW-1267">Proteomics identification</keyword>
<protein>
    <submittedName>
        <fullName evidence="12 13">Carrier protein CGI-69, putative</fullName>
    </submittedName>
</protein>
<dbReference type="Proteomes" id="UP000001555">
    <property type="component" value="Unassembled WGS sequence"/>
</dbReference>
<evidence type="ECO:0000256" key="4">
    <source>
        <dbReference type="ARBA" id="ARBA00022692"/>
    </source>
</evidence>
<dbReference type="InterPro" id="IPR045315">
    <property type="entry name" value="Mtm1-like"/>
</dbReference>
<comment type="subcellular location">
    <subcellularLocation>
        <location evidence="1">Mitochondrion inner membrane</location>
        <topology evidence="1">Multi-pass membrane protein</topology>
    </subcellularLocation>
</comment>
<dbReference type="VEuPathDB" id="VectorBase:ISCP_017788"/>
<evidence type="ECO:0000313" key="13">
    <source>
        <dbReference type="EnsemblMetazoa" id="ISCW008286-PA"/>
    </source>
</evidence>
<name>B7PUP9_IXOSC</name>
<dbReference type="PROSITE" id="PS50920">
    <property type="entry name" value="SOLCAR"/>
    <property type="match status" value="2"/>
</dbReference>
<evidence type="ECO:0000256" key="1">
    <source>
        <dbReference type="ARBA" id="ARBA00004448"/>
    </source>
</evidence>
<dbReference type="SUPFAM" id="SSF103506">
    <property type="entry name" value="Mitochondrial carrier"/>
    <property type="match status" value="1"/>
</dbReference>
<evidence type="ECO:0000256" key="5">
    <source>
        <dbReference type="ARBA" id="ARBA00022737"/>
    </source>
</evidence>
<evidence type="ECO:0000256" key="3">
    <source>
        <dbReference type="ARBA" id="ARBA00022448"/>
    </source>
</evidence>
<dbReference type="VEuPathDB" id="VectorBase:ISCI008286"/>
<dbReference type="EMBL" id="ABJB010615458">
    <property type="status" value="NOT_ANNOTATED_CDS"/>
    <property type="molecule type" value="Genomic_DNA"/>
</dbReference>
<keyword evidence="3 11" id="KW-0813">Transport</keyword>
<dbReference type="EMBL" id="ABJB010345863">
    <property type="status" value="NOT_ANNOTATED_CDS"/>
    <property type="molecule type" value="Genomic_DNA"/>
</dbReference>
<evidence type="ECO:0000256" key="10">
    <source>
        <dbReference type="PROSITE-ProRule" id="PRU00282"/>
    </source>
</evidence>
<proteinExistence type="evidence at protein level"/>
<feature type="repeat" description="Solcar" evidence="10">
    <location>
        <begin position="13"/>
        <end position="144"/>
    </location>
</feature>
<evidence type="ECO:0000256" key="9">
    <source>
        <dbReference type="ARBA" id="ARBA00023136"/>
    </source>
</evidence>
<keyword evidence="5" id="KW-0677">Repeat</keyword>
<dbReference type="GO" id="GO:0170036">
    <property type="term" value="P:import into the mitochondrion"/>
    <property type="evidence" value="ECO:0000318"/>
    <property type="project" value="GO_Central"/>
</dbReference>
<dbReference type="PANTHER" id="PTHR45760">
    <property type="entry name" value="FI19922P1-RELATED"/>
    <property type="match status" value="1"/>
</dbReference>
<evidence type="ECO:0000256" key="8">
    <source>
        <dbReference type="ARBA" id="ARBA00023128"/>
    </source>
</evidence>
<dbReference type="PANTHER" id="PTHR45760:SF2">
    <property type="entry name" value="FI19922P1-RELATED"/>
    <property type="match status" value="1"/>
</dbReference>
<dbReference type="EMBL" id="DS794567">
    <property type="protein sequence ID" value="EEC10321.1"/>
    <property type="molecule type" value="Genomic_DNA"/>
</dbReference>
<dbReference type="EMBL" id="ABJB010697015">
    <property type="status" value="NOT_ANNOTATED_CDS"/>
    <property type="molecule type" value="Genomic_DNA"/>
</dbReference>
<dbReference type="FunCoup" id="B7PUP9">
    <property type="interactions" value="1448"/>
</dbReference>
<dbReference type="EnsemblMetazoa" id="ISCW008286-RA">
    <property type="protein sequence ID" value="ISCW008286-PA"/>
    <property type="gene ID" value="ISCW008286"/>
</dbReference>
<evidence type="ECO:0000256" key="11">
    <source>
        <dbReference type="RuleBase" id="RU000488"/>
    </source>
</evidence>
<keyword evidence="14" id="KW-1185">Reference proteome</keyword>
<feature type="non-terminal residue" evidence="12">
    <location>
        <position position="1"/>
    </location>
</feature>
<keyword evidence="4 10" id="KW-0812">Transmembrane</keyword>
<keyword evidence="9 10" id="KW-0472">Membrane</keyword>
<keyword evidence="6" id="KW-0999">Mitochondrion inner membrane</keyword>
<accession>B7PUP9</accession>
<evidence type="ECO:0000313" key="12">
    <source>
        <dbReference type="EMBL" id="EEC10321.1"/>
    </source>
</evidence>
<dbReference type="EMBL" id="ABJB010538493">
    <property type="status" value="NOT_ANNOTATED_CDS"/>
    <property type="molecule type" value="Genomic_DNA"/>
</dbReference>
<dbReference type="VEuPathDB" id="VectorBase:ISCW008286"/>
<feature type="repeat" description="Solcar" evidence="10">
    <location>
        <begin position="244"/>
        <end position="336"/>
    </location>
</feature>
<reference evidence="13" key="2">
    <citation type="submission" date="2020-05" db="UniProtKB">
        <authorList>
            <consortium name="EnsemblMetazoa"/>
        </authorList>
    </citation>
    <scope>IDENTIFICATION</scope>
    <source>
        <strain evidence="13">wikel</strain>
    </source>
</reference>
<dbReference type="STRING" id="6945.B7PUP9"/>
<dbReference type="Pfam" id="PF00153">
    <property type="entry name" value="Mito_carr"/>
    <property type="match status" value="3"/>
</dbReference>